<proteinExistence type="inferred from homology"/>
<keyword evidence="5" id="KW-0521">NADP</keyword>
<dbReference type="Pfam" id="PF01513">
    <property type="entry name" value="NAD_kinase"/>
    <property type="match status" value="1"/>
</dbReference>
<dbReference type="EC" id="2.7.1.23" evidence="2"/>
<sequence>MAFRSDIDLSKLHKNKLDQEMSYGLSWHYNRMLLSQQNSLERSQKNNDNNNNLYTKATELNDDLFNCLMPHRGKSGTWPRTRSLNAPSPVQQFGPCGRIMKNSAMVMQIQDPASQRLTWYKPPLAVLVIKKVRDSTVLSPFVQLVEWLIQEKHMVVWVESAVLDDPLLIQDKKFQNIKDKCVTFKDGRDDLTDRIDFIICLGGDGTLLYASLLFQQSVPPVMAFHLGSLGFLTPFQFQNFQDQVTNVLEGHAALTLRSRLRCIIVRKNYKDHKNDSDRNDLAECDSSGVNSINNSNALPSTNILVLNEVVIDRGPSPYLSNIDLFLDGRHITSVQGDGLIVSSPSGSTAYALAAGASMVHPSVPAIMITPICPHSLSFRPIVVPAGVELKISISPDSRNTSWVSFDGRNRQELLHGDSLRVTTSIYPVPSICSQDQISDWFDSLAECLHWNVRKRQKCLDELSDLTGSGSEDTLDELDSVNQI</sequence>
<dbReference type="PANTHER" id="PTHR20275">
    <property type="entry name" value="NAD KINASE"/>
    <property type="match status" value="1"/>
</dbReference>
<dbReference type="PANTHER" id="PTHR20275:SF0">
    <property type="entry name" value="NAD KINASE"/>
    <property type="match status" value="1"/>
</dbReference>
<dbReference type="FunFam" id="3.40.50.10330:FF:000013">
    <property type="entry name" value="NAD kinase isoform X1"/>
    <property type="match status" value="1"/>
</dbReference>
<dbReference type="EMBL" id="OU895877">
    <property type="protein sequence ID" value="CAG9799790.1"/>
    <property type="molecule type" value="Genomic_DNA"/>
</dbReference>
<dbReference type="InterPro" id="IPR016064">
    <property type="entry name" value="NAD/diacylglycerol_kinase_sf"/>
</dbReference>
<dbReference type="Proteomes" id="UP001153620">
    <property type="component" value="Chromosome 1"/>
</dbReference>
<dbReference type="GO" id="GO:0006741">
    <property type="term" value="P:NADP+ biosynthetic process"/>
    <property type="evidence" value="ECO:0007669"/>
    <property type="project" value="InterPro"/>
</dbReference>
<organism evidence="7 8">
    <name type="scientific">Chironomus riparius</name>
    <dbReference type="NCBI Taxonomy" id="315576"/>
    <lineage>
        <taxon>Eukaryota</taxon>
        <taxon>Metazoa</taxon>
        <taxon>Ecdysozoa</taxon>
        <taxon>Arthropoda</taxon>
        <taxon>Hexapoda</taxon>
        <taxon>Insecta</taxon>
        <taxon>Pterygota</taxon>
        <taxon>Neoptera</taxon>
        <taxon>Endopterygota</taxon>
        <taxon>Diptera</taxon>
        <taxon>Nematocera</taxon>
        <taxon>Chironomoidea</taxon>
        <taxon>Chironomidae</taxon>
        <taxon>Chironominae</taxon>
        <taxon>Chironomus</taxon>
    </lineage>
</organism>
<reference evidence="7" key="2">
    <citation type="submission" date="2022-10" db="EMBL/GenBank/DDBJ databases">
        <authorList>
            <consortium name="ENA_rothamsted_submissions"/>
            <consortium name="culmorum"/>
            <person name="King R."/>
        </authorList>
    </citation>
    <scope>NUCLEOTIDE SEQUENCE</scope>
</reference>
<dbReference type="AlphaFoldDB" id="A0A9N9WPC9"/>
<keyword evidence="3" id="KW-0808">Transferase</keyword>
<evidence type="ECO:0000256" key="1">
    <source>
        <dbReference type="ARBA" id="ARBA00010995"/>
    </source>
</evidence>
<dbReference type="SUPFAM" id="SSF111331">
    <property type="entry name" value="NAD kinase/diacylglycerol kinase-like"/>
    <property type="match status" value="1"/>
</dbReference>
<dbReference type="InterPro" id="IPR017438">
    <property type="entry name" value="ATP-NAD_kinase_N"/>
</dbReference>
<evidence type="ECO:0000256" key="3">
    <source>
        <dbReference type="ARBA" id="ARBA00022679"/>
    </source>
</evidence>
<dbReference type="GO" id="GO:0019674">
    <property type="term" value="P:NAD+ metabolic process"/>
    <property type="evidence" value="ECO:0007669"/>
    <property type="project" value="InterPro"/>
</dbReference>
<keyword evidence="8" id="KW-1185">Reference proteome</keyword>
<dbReference type="GO" id="GO:0003951">
    <property type="term" value="F:NAD+ kinase activity"/>
    <property type="evidence" value="ECO:0007669"/>
    <property type="project" value="UniProtKB-EC"/>
</dbReference>
<dbReference type="HAMAP" id="MF_00361">
    <property type="entry name" value="NAD_kinase"/>
    <property type="match status" value="1"/>
</dbReference>
<keyword evidence="4" id="KW-0418">Kinase</keyword>
<accession>A0A9N9WPC9</accession>
<evidence type="ECO:0000313" key="7">
    <source>
        <dbReference type="EMBL" id="CAG9799790.1"/>
    </source>
</evidence>
<comment type="similarity">
    <text evidence="1">Belongs to the NAD kinase family.</text>
</comment>
<evidence type="ECO:0000256" key="5">
    <source>
        <dbReference type="ARBA" id="ARBA00022857"/>
    </source>
</evidence>
<name>A0A9N9WPC9_9DIPT</name>
<protein>
    <recommendedName>
        <fullName evidence="2">NAD(+) kinase</fullName>
        <ecNumber evidence="2">2.7.1.23</ecNumber>
    </recommendedName>
</protein>
<dbReference type="FunFam" id="2.60.200.30:FF:000003">
    <property type="entry name" value="NAD kinase b"/>
    <property type="match status" value="1"/>
</dbReference>
<reference evidence="7" key="1">
    <citation type="submission" date="2022-01" db="EMBL/GenBank/DDBJ databases">
        <authorList>
            <person name="King R."/>
        </authorList>
    </citation>
    <scope>NUCLEOTIDE SEQUENCE</scope>
</reference>
<dbReference type="Gene3D" id="2.60.200.30">
    <property type="entry name" value="Probable inorganic polyphosphate/atp-NAD kinase, domain 2"/>
    <property type="match status" value="1"/>
</dbReference>
<gene>
    <name evidence="7" type="ORF">CHIRRI_LOCUS2748</name>
</gene>
<dbReference type="Pfam" id="PF20143">
    <property type="entry name" value="NAD_kinase_C"/>
    <property type="match status" value="1"/>
</dbReference>
<keyword evidence="6" id="KW-0520">NAD</keyword>
<evidence type="ECO:0000313" key="8">
    <source>
        <dbReference type="Proteomes" id="UP001153620"/>
    </source>
</evidence>
<dbReference type="Gene3D" id="3.40.50.10330">
    <property type="entry name" value="Probable inorganic polyphosphate/atp-NAD kinase, domain 1"/>
    <property type="match status" value="1"/>
</dbReference>
<dbReference type="InterPro" id="IPR002504">
    <property type="entry name" value="NADK"/>
</dbReference>
<evidence type="ECO:0000256" key="6">
    <source>
        <dbReference type="ARBA" id="ARBA00023027"/>
    </source>
</evidence>
<evidence type="ECO:0000256" key="2">
    <source>
        <dbReference type="ARBA" id="ARBA00012120"/>
    </source>
</evidence>
<evidence type="ECO:0000256" key="4">
    <source>
        <dbReference type="ARBA" id="ARBA00022777"/>
    </source>
</evidence>
<dbReference type="OrthoDB" id="24581at2759"/>
<dbReference type="InterPro" id="IPR017437">
    <property type="entry name" value="ATP-NAD_kinase_PpnK-typ_C"/>
</dbReference>